<evidence type="ECO:0000313" key="3">
    <source>
        <dbReference type="EMBL" id="QDU26661.1"/>
    </source>
</evidence>
<keyword evidence="2" id="KW-0732">Signal</keyword>
<evidence type="ECO:0000313" key="4">
    <source>
        <dbReference type="Proteomes" id="UP000315017"/>
    </source>
</evidence>
<dbReference type="EMBL" id="CP036274">
    <property type="protein sequence ID" value="QDU26661.1"/>
    <property type="molecule type" value="Genomic_DNA"/>
</dbReference>
<feature type="chain" id="PRO_5021839291" description="Secreted protein" evidence="2">
    <location>
        <begin position="21"/>
        <end position="118"/>
    </location>
</feature>
<sequence precursor="true">MIRQIASILLLSVAVLGVTAGCNQNSNPPAANPPASGGNVVGPSDMEKMKAELAKLSPEDAASAEKQHVCLVTDKMLGTMGPPLKVDVDGKPIWICCEGCRDEVLANKDTYLAKLKKE</sequence>
<gene>
    <name evidence="3" type="ORF">ETAA8_17420</name>
</gene>
<dbReference type="OrthoDB" id="281529at2"/>
<dbReference type="PROSITE" id="PS51257">
    <property type="entry name" value="PROKAR_LIPOPROTEIN"/>
    <property type="match status" value="1"/>
</dbReference>
<name>A0A517Y8Y1_9BACT</name>
<evidence type="ECO:0000256" key="2">
    <source>
        <dbReference type="SAM" id="SignalP"/>
    </source>
</evidence>
<dbReference type="KEGG" id="aagg:ETAA8_17420"/>
<proteinExistence type="predicted"/>
<evidence type="ECO:0000256" key="1">
    <source>
        <dbReference type="SAM" id="MobiDB-lite"/>
    </source>
</evidence>
<accession>A0A517Y8Y1</accession>
<keyword evidence="4" id="KW-1185">Reference proteome</keyword>
<evidence type="ECO:0008006" key="5">
    <source>
        <dbReference type="Google" id="ProtNLM"/>
    </source>
</evidence>
<feature type="signal peptide" evidence="2">
    <location>
        <begin position="1"/>
        <end position="20"/>
    </location>
</feature>
<dbReference type="Proteomes" id="UP000315017">
    <property type="component" value="Chromosome"/>
</dbReference>
<dbReference type="AlphaFoldDB" id="A0A517Y8Y1"/>
<reference evidence="3 4" key="1">
    <citation type="submission" date="2019-02" db="EMBL/GenBank/DDBJ databases">
        <title>Deep-cultivation of Planctomycetes and their phenomic and genomic characterization uncovers novel biology.</title>
        <authorList>
            <person name="Wiegand S."/>
            <person name="Jogler M."/>
            <person name="Boedeker C."/>
            <person name="Pinto D."/>
            <person name="Vollmers J."/>
            <person name="Rivas-Marin E."/>
            <person name="Kohn T."/>
            <person name="Peeters S.H."/>
            <person name="Heuer A."/>
            <person name="Rast P."/>
            <person name="Oberbeckmann S."/>
            <person name="Bunk B."/>
            <person name="Jeske O."/>
            <person name="Meyerdierks A."/>
            <person name="Storesund J.E."/>
            <person name="Kallscheuer N."/>
            <person name="Luecker S."/>
            <person name="Lage O.M."/>
            <person name="Pohl T."/>
            <person name="Merkel B.J."/>
            <person name="Hornburger P."/>
            <person name="Mueller R.-W."/>
            <person name="Bruemmer F."/>
            <person name="Labrenz M."/>
            <person name="Spormann A.M."/>
            <person name="Op den Camp H."/>
            <person name="Overmann J."/>
            <person name="Amann R."/>
            <person name="Jetten M.S.M."/>
            <person name="Mascher T."/>
            <person name="Medema M.H."/>
            <person name="Devos D.P."/>
            <person name="Kaster A.-K."/>
            <person name="Ovreas L."/>
            <person name="Rohde M."/>
            <person name="Galperin M.Y."/>
            <person name="Jogler C."/>
        </authorList>
    </citation>
    <scope>NUCLEOTIDE SEQUENCE [LARGE SCALE GENOMIC DNA]</scope>
    <source>
        <strain evidence="3 4">ETA_A8</strain>
    </source>
</reference>
<protein>
    <recommendedName>
        <fullName evidence="5">Secreted protein</fullName>
    </recommendedName>
</protein>
<feature type="compositionally biased region" description="Low complexity" evidence="1">
    <location>
        <begin position="25"/>
        <end position="38"/>
    </location>
</feature>
<organism evidence="3 4">
    <name type="scientific">Anatilimnocola aggregata</name>
    <dbReference type="NCBI Taxonomy" id="2528021"/>
    <lineage>
        <taxon>Bacteria</taxon>
        <taxon>Pseudomonadati</taxon>
        <taxon>Planctomycetota</taxon>
        <taxon>Planctomycetia</taxon>
        <taxon>Pirellulales</taxon>
        <taxon>Pirellulaceae</taxon>
        <taxon>Anatilimnocola</taxon>
    </lineage>
</organism>
<feature type="region of interest" description="Disordered" evidence="1">
    <location>
        <begin position="24"/>
        <end position="48"/>
    </location>
</feature>
<dbReference type="RefSeq" id="WP_145087432.1">
    <property type="nucleotide sequence ID" value="NZ_CP036274.1"/>
</dbReference>